<keyword evidence="6" id="KW-1185">Reference proteome</keyword>
<dbReference type="InterPro" id="IPR044587">
    <property type="entry name" value="HSP21-like"/>
</dbReference>
<dbReference type="KEGG" id="ccot:CCAX7_63360"/>
<dbReference type="RefSeq" id="WP_218025608.1">
    <property type="nucleotide sequence ID" value="NZ_AP025739.1"/>
</dbReference>
<dbReference type="CDD" id="cd06464">
    <property type="entry name" value="ACD_sHsps-like"/>
    <property type="match status" value="1"/>
</dbReference>
<dbReference type="AlphaFoldDB" id="A0A402CWU7"/>
<protein>
    <submittedName>
        <fullName evidence="5">Uncharacterized protein</fullName>
    </submittedName>
</protein>
<evidence type="ECO:0000256" key="1">
    <source>
        <dbReference type="ARBA" id="ARBA00023016"/>
    </source>
</evidence>
<proteinExistence type="inferred from homology"/>
<evidence type="ECO:0000256" key="3">
    <source>
        <dbReference type="RuleBase" id="RU003616"/>
    </source>
</evidence>
<dbReference type="Pfam" id="PF00011">
    <property type="entry name" value="HSP20"/>
    <property type="match status" value="1"/>
</dbReference>
<dbReference type="SUPFAM" id="SSF49764">
    <property type="entry name" value="HSP20-like chaperones"/>
    <property type="match status" value="1"/>
</dbReference>
<dbReference type="InterPro" id="IPR002068">
    <property type="entry name" value="A-crystallin/Hsp20_dom"/>
</dbReference>
<dbReference type="Proteomes" id="UP000287394">
    <property type="component" value="Chromosome"/>
</dbReference>
<sequence length="210" mass="23450">MANEQAKDVQTPQGNFPGTTSSAGSERQNDSQSNPQPLTTTRPTPMMRRDPFLSDPFFSDPFHAMQRMTDQMENLLGLGGGSMLGRRWPNFGMSGSLARSVWAPQIEVEERGGQLVVRADLPGLNKDDVQIEVDDDVLTITGERRDHREENSGGYYHSERSYGSFQRSISLPEGVSAEEIKANFHDGVLEVTMPLAQRRNCHGRKIEIQE</sequence>
<reference evidence="5 6" key="1">
    <citation type="journal article" date="2019" name="Int. J. Syst. Evol. Microbiol.">
        <title>Capsulimonas corticalis gen. nov., sp. nov., an aerobic capsulated bacterium, of a novel bacterial order, Capsulimonadales ord. nov., of the class Armatimonadia of the phylum Armatimonadetes.</title>
        <authorList>
            <person name="Li J."/>
            <person name="Kudo C."/>
            <person name="Tonouchi A."/>
        </authorList>
    </citation>
    <scope>NUCLEOTIDE SEQUENCE [LARGE SCALE GENOMIC DNA]</scope>
    <source>
        <strain evidence="5 6">AX-7</strain>
    </source>
</reference>
<dbReference type="Gene3D" id="2.60.40.790">
    <property type="match status" value="1"/>
</dbReference>
<dbReference type="PANTHER" id="PTHR46733">
    <property type="entry name" value="26.5 KDA HEAT SHOCK PROTEIN, MITOCHONDRIAL"/>
    <property type="match status" value="1"/>
</dbReference>
<gene>
    <name evidence="5" type="ORF">CCAX7_63360</name>
</gene>
<evidence type="ECO:0000313" key="6">
    <source>
        <dbReference type="Proteomes" id="UP000287394"/>
    </source>
</evidence>
<evidence type="ECO:0000256" key="2">
    <source>
        <dbReference type="PROSITE-ProRule" id="PRU00285"/>
    </source>
</evidence>
<accession>A0A402CWU7</accession>
<evidence type="ECO:0000256" key="4">
    <source>
        <dbReference type="SAM" id="MobiDB-lite"/>
    </source>
</evidence>
<dbReference type="EMBL" id="AP025739">
    <property type="protein sequence ID" value="BDI34285.1"/>
    <property type="molecule type" value="Genomic_DNA"/>
</dbReference>
<keyword evidence="1" id="KW-0346">Stress response</keyword>
<feature type="region of interest" description="Disordered" evidence="4">
    <location>
        <begin position="1"/>
        <end position="58"/>
    </location>
</feature>
<dbReference type="InterPro" id="IPR008978">
    <property type="entry name" value="HSP20-like_chaperone"/>
</dbReference>
<dbReference type="PANTHER" id="PTHR46733:SF4">
    <property type="entry name" value="HEAT SHOCK PROTEIN 21, CHLOROPLASTIC"/>
    <property type="match status" value="1"/>
</dbReference>
<dbReference type="GO" id="GO:0009408">
    <property type="term" value="P:response to heat"/>
    <property type="evidence" value="ECO:0007669"/>
    <property type="project" value="InterPro"/>
</dbReference>
<comment type="similarity">
    <text evidence="2 3">Belongs to the small heat shock protein (HSP20) family.</text>
</comment>
<name>A0A402CWU7_9BACT</name>
<dbReference type="PROSITE" id="PS01031">
    <property type="entry name" value="SHSP"/>
    <property type="match status" value="1"/>
</dbReference>
<feature type="compositionally biased region" description="Polar residues" evidence="4">
    <location>
        <begin position="8"/>
        <end position="38"/>
    </location>
</feature>
<organism evidence="5 6">
    <name type="scientific">Capsulimonas corticalis</name>
    <dbReference type="NCBI Taxonomy" id="2219043"/>
    <lineage>
        <taxon>Bacteria</taxon>
        <taxon>Bacillati</taxon>
        <taxon>Armatimonadota</taxon>
        <taxon>Armatimonadia</taxon>
        <taxon>Capsulimonadales</taxon>
        <taxon>Capsulimonadaceae</taxon>
        <taxon>Capsulimonas</taxon>
    </lineage>
</organism>
<evidence type="ECO:0000313" key="5">
    <source>
        <dbReference type="EMBL" id="BDI34285.1"/>
    </source>
</evidence>